<accession>A0ABR4AVQ2</accession>
<feature type="region of interest" description="Disordered" evidence="1">
    <location>
        <begin position="21"/>
        <end position="51"/>
    </location>
</feature>
<dbReference type="Proteomes" id="UP001590951">
    <property type="component" value="Unassembled WGS sequence"/>
</dbReference>
<reference evidence="2 3" key="1">
    <citation type="submission" date="2024-09" db="EMBL/GenBank/DDBJ databases">
        <title>Rethinking Asexuality: The Enigmatic Case of Functional Sexual Genes in Lepraria (Stereocaulaceae).</title>
        <authorList>
            <person name="Doellman M."/>
            <person name="Sun Y."/>
            <person name="Barcenas-Pena A."/>
            <person name="Lumbsch H.T."/>
            <person name="Grewe F."/>
        </authorList>
    </citation>
    <scope>NUCLEOTIDE SEQUENCE [LARGE SCALE GENOMIC DNA]</scope>
    <source>
        <strain evidence="2 3">Grewe 0041</strain>
    </source>
</reference>
<organism evidence="2 3">
    <name type="scientific">Lepraria finkii</name>
    <dbReference type="NCBI Taxonomy" id="1340010"/>
    <lineage>
        <taxon>Eukaryota</taxon>
        <taxon>Fungi</taxon>
        <taxon>Dikarya</taxon>
        <taxon>Ascomycota</taxon>
        <taxon>Pezizomycotina</taxon>
        <taxon>Lecanoromycetes</taxon>
        <taxon>OSLEUM clade</taxon>
        <taxon>Lecanoromycetidae</taxon>
        <taxon>Lecanorales</taxon>
        <taxon>Lecanorineae</taxon>
        <taxon>Stereocaulaceae</taxon>
        <taxon>Lepraria</taxon>
    </lineage>
</organism>
<evidence type="ECO:0000256" key="1">
    <source>
        <dbReference type="SAM" id="MobiDB-lite"/>
    </source>
</evidence>
<comment type="caution">
    <text evidence="2">The sequence shown here is derived from an EMBL/GenBank/DDBJ whole genome shotgun (WGS) entry which is preliminary data.</text>
</comment>
<evidence type="ECO:0000313" key="3">
    <source>
        <dbReference type="Proteomes" id="UP001590951"/>
    </source>
</evidence>
<proteinExistence type="predicted"/>
<name>A0ABR4AVQ2_9LECA</name>
<feature type="compositionally biased region" description="Polar residues" evidence="1">
    <location>
        <begin position="21"/>
        <end position="42"/>
    </location>
</feature>
<protein>
    <submittedName>
        <fullName evidence="2">Uncharacterized protein</fullName>
    </submittedName>
</protein>
<gene>
    <name evidence="2" type="ORF">ABVK25_010390</name>
</gene>
<sequence length="126" mass="13941">MDHSDTESALSEAFNIPSQLSSQVISSAAPSVPANRTRNTSAKRCHPPEEIDSSSNTIFSAYPYKNRRTAGRYAAFLTSTPRGNSQRARAWGYLVLVRLTPKPVVIWLLSNAPALEPFKAISDYWL</sequence>
<dbReference type="EMBL" id="JBHFEH010000065">
    <property type="protein sequence ID" value="KAL2049380.1"/>
    <property type="molecule type" value="Genomic_DNA"/>
</dbReference>
<keyword evidence="3" id="KW-1185">Reference proteome</keyword>
<evidence type="ECO:0000313" key="2">
    <source>
        <dbReference type="EMBL" id="KAL2049380.1"/>
    </source>
</evidence>